<dbReference type="PANTHER" id="PTHR30469">
    <property type="entry name" value="MULTIDRUG RESISTANCE PROTEIN MDTA"/>
    <property type="match status" value="1"/>
</dbReference>
<gene>
    <name evidence="6" type="ORF">QPM17_16875</name>
</gene>
<dbReference type="InterPro" id="IPR058647">
    <property type="entry name" value="BSH_CzcB-like"/>
</dbReference>
<dbReference type="RefSeq" id="WP_285392101.1">
    <property type="nucleotide sequence ID" value="NZ_JASSVS010000009.1"/>
</dbReference>
<keyword evidence="3" id="KW-0732">Signal</keyword>
<evidence type="ECO:0000259" key="5">
    <source>
        <dbReference type="Pfam" id="PF25973"/>
    </source>
</evidence>
<dbReference type="PANTHER" id="PTHR30469:SF15">
    <property type="entry name" value="HLYD FAMILY OF SECRETION PROTEINS"/>
    <property type="match status" value="1"/>
</dbReference>
<comment type="caution">
    <text evidence="6">The sequence shown here is derived from an EMBL/GenBank/DDBJ whole genome shotgun (WGS) entry which is preliminary data.</text>
</comment>
<evidence type="ECO:0000313" key="7">
    <source>
        <dbReference type="Proteomes" id="UP001227964"/>
    </source>
</evidence>
<keyword evidence="7" id="KW-1185">Reference proteome</keyword>
<feature type="domain" description="CusB-like beta-barrel" evidence="4">
    <location>
        <begin position="202"/>
        <end position="273"/>
    </location>
</feature>
<proteinExistence type="inferred from homology"/>
<feature type="coiled-coil region" evidence="2">
    <location>
        <begin position="86"/>
        <end position="153"/>
    </location>
</feature>
<dbReference type="Pfam" id="PF25973">
    <property type="entry name" value="BSH_CzcB"/>
    <property type="match status" value="1"/>
</dbReference>
<protein>
    <submittedName>
        <fullName evidence="6">Efflux RND transporter periplasmic adaptor subunit</fullName>
    </submittedName>
</protein>
<evidence type="ECO:0000256" key="2">
    <source>
        <dbReference type="SAM" id="Coils"/>
    </source>
</evidence>
<sequence length="360" mass="39572">MKPIVWQLAVMLGLWCSSLSLLQAQERPGVELEQVRTSDIISEVSLNGTVNALRTSLLSTAVAGLVEDVRVETGSRVAKGDLLVALDDEQAEFELASARAEAAEARARLEEAERRLAEARSVGAGRNIAATEVRARESEVAATEATLARLRAEEKRRQVVLKRHRVEAPFDGVISDRASDLGEWVSPGDELLTLVDITNLRLDFRVPQDYYYRINDDSQLLVKVDGAGRESVPATIESLVPVSDPRARTFLMRATGPEELAVLPGMAVQATLRVSTGEQGLTVSRDAINRYPDGRITVWIAEPVDDDLYEVREKRVEVGSSFDNRMEILSGLEGDEKVVIRGNESLEDGARVRLAERGSR</sequence>
<dbReference type="Gene3D" id="1.10.287.470">
    <property type="entry name" value="Helix hairpin bin"/>
    <property type="match status" value="1"/>
</dbReference>
<reference evidence="6 7" key="1">
    <citation type="submission" date="2023-06" db="EMBL/GenBank/DDBJ databases">
        <title>Marinobacter azerbaijanicus a moderately halophilic, isolated from Urmia Lake in Azerbaijan region of Iran.</title>
        <authorList>
            <person name="Sanchez-Porro C."/>
            <person name="Aghdam E.M."/>
            <person name="Saheb S.M."/>
            <person name="Tarhriz V."/>
            <person name="Kazemi E."/>
            <person name="Ammozegar M.A."/>
            <person name="Ventosa A."/>
            <person name="Hejazi M.S."/>
        </authorList>
    </citation>
    <scope>NUCLEOTIDE SEQUENCE [LARGE SCALE GENOMIC DNA]</scope>
    <source>
        <strain evidence="6 7">TBZ242</strain>
    </source>
</reference>
<feature type="domain" description="CzcB-like barrel-sandwich hybrid" evidence="5">
    <location>
        <begin position="58"/>
        <end position="196"/>
    </location>
</feature>
<evidence type="ECO:0000256" key="3">
    <source>
        <dbReference type="SAM" id="SignalP"/>
    </source>
</evidence>
<evidence type="ECO:0000256" key="1">
    <source>
        <dbReference type="ARBA" id="ARBA00009477"/>
    </source>
</evidence>
<dbReference type="Gene3D" id="2.40.30.170">
    <property type="match status" value="1"/>
</dbReference>
<evidence type="ECO:0000313" key="6">
    <source>
        <dbReference type="EMBL" id="MDL0432819.1"/>
    </source>
</evidence>
<comment type="similarity">
    <text evidence="1">Belongs to the membrane fusion protein (MFP) (TC 8.A.1) family.</text>
</comment>
<evidence type="ECO:0000259" key="4">
    <source>
        <dbReference type="Pfam" id="PF25954"/>
    </source>
</evidence>
<dbReference type="NCBIfam" id="TIGR01730">
    <property type="entry name" value="RND_mfp"/>
    <property type="match status" value="1"/>
</dbReference>
<feature type="chain" id="PRO_5045094048" evidence="3">
    <location>
        <begin position="25"/>
        <end position="360"/>
    </location>
</feature>
<feature type="signal peptide" evidence="3">
    <location>
        <begin position="1"/>
        <end position="24"/>
    </location>
</feature>
<organism evidence="6 7">
    <name type="scientific">Marinobacter azerbaijanicus</name>
    <dbReference type="NCBI Taxonomy" id="3050455"/>
    <lineage>
        <taxon>Bacteria</taxon>
        <taxon>Pseudomonadati</taxon>
        <taxon>Pseudomonadota</taxon>
        <taxon>Gammaproteobacteria</taxon>
        <taxon>Pseudomonadales</taxon>
        <taxon>Marinobacteraceae</taxon>
        <taxon>Marinobacter</taxon>
    </lineage>
</organism>
<dbReference type="InterPro" id="IPR058792">
    <property type="entry name" value="Beta-barrel_RND_2"/>
</dbReference>
<keyword evidence="2" id="KW-0175">Coiled coil</keyword>
<dbReference type="EMBL" id="JASSVS010000009">
    <property type="protein sequence ID" value="MDL0432819.1"/>
    <property type="molecule type" value="Genomic_DNA"/>
</dbReference>
<accession>A0ABT7IF79</accession>
<name>A0ABT7IF79_9GAMM</name>
<dbReference type="Gene3D" id="2.40.420.20">
    <property type="match status" value="1"/>
</dbReference>
<dbReference type="Pfam" id="PF25954">
    <property type="entry name" value="Beta-barrel_RND_2"/>
    <property type="match status" value="1"/>
</dbReference>
<dbReference type="Proteomes" id="UP001227964">
    <property type="component" value="Unassembled WGS sequence"/>
</dbReference>
<dbReference type="InterPro" id="IPR006143">
    <property type="entry name" value="RND_pump_MFP"/>
</dbReference>
<dbReference type="SUPFAM" id="SSF111369">
    <property type="entry name" value="HlyD-like secretion proteins"/>
    <property type="match status" value="1"/>
</dbReference>
<dbReference type="Gene3D" id="2.40.50.100">
    <property type="match status" value="1"/>
</dbReference>